<dbReference type="AlphaFoldDB" id="A0A2T3N0E4"/>
<protein>
    <submittedName>
        <fullName evidence="1">Uncharacterized protein</fullName>
    </submittedName>
</protein>
<keyword evidence="2" id="KW-1185">Reference proteome</keyword>
<sequence>MKKMNSAYRLRIIKEVATRRRLTAQDDPMANHISQLLDSHSGGGSHTEPLNFSGSHYDERIGGWVSNFWDMK</sequence>
<gene>
    <name evidence="1" type="ORF">C9I89_08255</name>
</gene>
<dbReference type="RefSeq" id="WP_107282872.1">
    <property type="nucleotide sequence ID" value="NZ_PYMC01000004.1"/>
</dbReference>
<dbReference type="OrthoDB" id="5879551at2"/>
<organism evidence="1 2">
    <name type="scientific">Photobacterium lipolyticum</name>
    <dbReference type="NCBI Taxonomy" id="266810"/>
    <lineage>
        <taxon>Bacteria</taxon>
        <taxon>Pseudomonadati</taxon>
        <taxon>Pseudomonadota</taxon>
        <taxon>Gammaproteobacteria</taxon>
        <taxon>Vibrionales</taxon>
        <taxon>Vibrionaceae</taxon>
        <taxon>Photobacterium</taxon>
    </lineage>
</organism>
<proteinExistence type="predicted"/>
<accession>A0A2T3N0E4</accession>
<evidence type="ECO:0000313" key="1">
    <source>
        <dbReference type="EMBL" id="PSW05721.1"/>
    </source>
</evidence>
<reference evidence="1 2" key="1">
    <citation type="submission" date="2018-03" db="EMBL/GenBank/DDBJ databases">
        <title>Whole genome sequencing of Histamine producing bacteria.</title>
        <authorList>
            <person name="Butler K."/>
        </authorList>
    </citation>
    <scope>NUCLEOTIDE SEQUENCE [LARGE SCALE GENOMIC DNA]</scope>
    <source>
        <strain evidence="1 2">DSM 16190</strain>
    </source>
</reference>
<dbReference type="Proteomes" id="UP000240904">
    <property type="component" value="Unassembled WGS sequence"/>
</dbReference>
<evidence type="ECO:0000313" key="2">
    <source>
        <dbReference type="Proteomes" id="UP000240904"/>
    </source>
</evidence>
<dbReference type="EMBL" id="PYMC01000004">
    <property type="protein sequence ID" value="PSW05721.1"/>
    <property type="molecule type" value="Genomic_DNA"/>
</dbReference>
<name>A0A2T3N0E4_9GAMM</name>
<comment type="caution">
    <text evidence="1">The sequence shown here is derived from an EMBL/GenBank/DDBJ whole genome shotgun (WGS) entry which is preliminary data.</text>
</comment>